<sequence>MSALVKLSESLPQVLESSEKATFVEEVREYTVDQEIDNLENLGVYSKCDNMIIDLNWWSHIFRLEQDGELKYKVLPKLVKAVITPFSGPLVEGSFNIMDDIITADRSTLTVENYEAIYTIKYNLRRQKLKAIDLKPNVNMRKAIHTAYTSYKEHISKKKLKTSGNLPMPQMLKKLK</sequence>
<evidence type="ECO:0000313" key="1">
    <source>
        <dbReference type="EMBL" id="KAG8175384.1"/>
    </source>
</evidence>
<protein>
    <submittedName>
        <fullName evidence="1">Uncharacterized protein</fullName>
    </submittedName>
</protein>
<dbReference type="Proteomes" id="UP000827092">
    <property type="component" value="Unassembled WGS sequence"/>
</dbReference>
<name>A0AAV6TUL1_9ARAC</name>
<accession>A0AAV6TUL1</accession>
<dbReference type="EMBL" id="JAFNEN010001016">
    <property type="protein sequence ID" value="KAG8175384.1"/>
    <property type="molecule type" value="Genomic_DNA"/>
</dbReference>
<proteinExistence type="predicted"/>
<reference evidence="1 2" key="1">
    <citation type="journal article" date="2022" name="Nat. Ecol. Evol.">
        <title>A masculinizing supergene underlies an exaggerated male reproductive morph in a spider.</title>
        <authorList>
            <person name="Hendrickx F."/>
            <person name="De Corte Z."/>
            <person name="Sonet G."/>
            <person name="Van Belleghem S.M."/>
            <person name="Kostlbacher S."/>
            <person name="Vangestel C."/>
        </authorList>
    </citation>
    <scope>NUCLEOTIDE SEQUENCE [LARGE SCALE GENOMIC DNA]</scope>
    <source>
        <strain evidence="1">W744_W776</strain>
    </source>
</reference>
<organism evidence="1 2">
    <name type="scientific">Oedothorax gibbosus</name>
    <dbReference type="NCBI Taxonomy" id="931172"/>
    <lineage>
        <taxon>Eukaryota</taxon>
        <taxon>Metazoa</taxon>
        <taxon>Ecdysozoa</taxon>
        <taxon>Arthropoda</taxon>
        <taxon>Chelicerata</taxon>
        <taxon>Arachnida</taxon>
        <taxon>Araneae</taxon>
        <taxon>Araneomorphae</taxon>
        <taxon>Entelegynae</taxon>
        <taxon>Araneoidea</taxon>
        <taxon>Linyphiidae</taxon>
        <taxon>Erigoninae</taxon>
        <taxon>Oedothorax</taxon>
    </lineage>
</organism>
<evidence type="ECO:0000313" key="2">
    <source>
        <dbReference type="Proteomes" id="UP000827092"/>
    </source>
</evidence>
<dbReference type="AlphaFoldDB" id="A0AAV6TUL1"/>
<comment type="caution">
    <text evidence="1">The sequence shown here is derived from an EMBL/GenBank/DDBJ whole genome shotgun (WGS) entry which is preliminary data.</text>
</comment>
<keyword evidence="2" id="KW-1185">Reference proteome</keyword>
<gene>
    <name evidence="1" type="ORF">JTE90_007395</name>
</gene>